<dbReference type="AlphaFoldDB" id="A0A2P2QQT3"/>
<sequence>MLVCDVEQRTCSNAHSIGTGGINHCTSELLWTQTCNLIITYPSSLPKK</sequence>
<protein>
    <submittedName>
        <fullName evidence="1">Uncharacterized protein</fullName>
    </submittedName>
</protein>
<dbReference type="EMBL" id="GGEC01088750">
    <property type="protein sequence ID" value="MBX69234.1"/>
    <property type="molecule type" value="Transcribed_RNA"/>
</dbReference>
<organism evidence="1">
    <name type="scientific">Rhizophora mucronata</name>
    <name type="common">Asiatic mangrove</name>
    <dbReference type="NCBI Taxonomy" id="61149"/>
    <lineage>
        <taxon>Eukaryota</taxon>
        <taxon>Viridiplantae</taxon>
        <taxon>Streptophyta</taxon>
        <taxon>Embryophyta</taxon>
        <taxon>Tracheophyta</taxon>
        <taxon>Spermatophyta</taxon>
        <taxon>Magnoliopsida</taxon>
        <taxon>eudicotyledons</taxon>
        <taxon>Gunneridae</taxon>
        <taxon>Pentapetalae</taxon>
        <taxon>rosids</taxon>
        <taxon>fabids</taxon>
        <taxon>Malpighiales</taxon>
        <taxon>Rhizophoraceae</taxon>
        <taxon>Rhizophora</taxon>
    </lineage>
</organism>
<proteinExistence type="predicted"/>
<evidence type="ECO:0000313" key="1">
    <source>
        <dbReference type="EMBL" id="MBX69234.1"/>
    </source>
</evidence>
<reference evidence="1" key="1">
    <citation type="submission" date="2018-02" db="EMBL/GenBank/DDBJ databases">
        <title>Rhizophora mucronata_Transcriptome.</title>
        <authorList>
            <person name="Meera S.P."/>
            <person name="Sreeshan A."/>
            <person name="Augustine A."/>
        </authorList>
    </citation>
    <scope>NUCLEOTIDE SEQUENCE</scope>
    <source>
        <tissue evidence="1">Leaf</tissue>
    </source>
</reference>
<name>A0A2P2QQT3_RHIMU</name>
<accession>A0A2P2QQT3</accession>